<dbReference type="KEGG" id="aco:Amico_0860"/>
<dbReference type="NCBIfam" id="TIGR04335">
    <property type="entry name" value="AmmeMemoSam_A"/>
    <property type="match status" value="1"/>
</dbReference>
<dbReference type="InterPro" id="IPR036071">
    <property type="entry name" value="AMMECR1_dom_sf"/>
</dbReference>
<dbReference type="GO" id="GO:0008198">
    <property type="term" value="F:ferrous iron binding"/>
    <property type="evidence" value="ECO:0007669"/>
    <property type="project" value="InterPro"/>
</dbReference>
<accession>D5EEK9</accession>
<dbReference type="eggNOG" id="COG3885">
    <property type="taxonomic scope" value="Bacteria"/>
</dbReference>
<dbReference type="RefSeq" id="WP_013048257.1">
    <property type="nucleotide sequence ID" value="NC_014011.1"/>
</dbReference>
<dbReference type="Pfam" id="PF02900">
    <property type="entry name" value="LigB"/>
    <property type="match status" value="1"/>
</dbReference>
<dbReference type="Pfam" id="PF01871">
    <property type="entry name" value="AMMECR1"/>
    <property type="match status" value="1"/>
</dbReference>
<dbReference type="CDD" id="cd07951">
    <property type="entry name" value="ED_3B_N_AMMECR1"/>
    <property type="match status" value="1"/>
</dbReference>
<dbReference type="InterPro" id="IPR002733">
    <property type="entry name" value="AMMECR1_domain"/>
</dbReference>
<evidence type="ECO:0000259" key="1">
    <source>
        <dbReference type="PROSITE" id="PS51112"/>
    </source>
</evidence>
<dbReference type="Proteomes" id="UP000002366">
    <property type="component" value="Chromosome"/>
</dbReference>
<sequence length="435" mass="48381">MWKWACLVPHPPIIIPEVGRGNEKEAVRTIQGMSDLTQRLEKEKPDILFLLSPHAPYTRGLLFLEAQLYKGDLSLFGVPEISMQINGNEEKTELISNYLKQSVPVEVIKEKKGHLDHASLVPLYFFYKKWGSLPNLILANPIGLTLEESAKVGEMLHQFRDALQWGLVASGDLSHRVKPGAPAGYSPLGAFFDEQVVRAIQHSDPDLLLSLPMRTIEEAGECGLRSVLIFLGLSGHTTKLLSYEAPFGVGYAVALAIPQKTYPGLARKTIEMYVKEKRKPTKDEQKSWSPEEALDQKGACFVSLKTKEGHLRGCIGTILSSYSSLSEEVIENAIAAASEDPRFAPVEQEELKNIVVSVDILSEPEKIDSENDLDPKRYGVIVSKGMRKGVLLPDLEGVDSVEKQLTIASQKAGIFSLDNVTIYRFTVQRFPERRD</sequence>
<dbReference type="OrthoDB" id="159752at2"/>
<dbReference type="InterPro" id="IPR027485">
    <property type="entry name" value="AMMECR1_N"/>
</dbReference>
<reference evidence="2 3" key="1">
    <citation type="journal article" date="2010" name="Stand. Genomic Sci.">
        <title>Complete genome sequence of Aminobacterium colombiense type strain (ALA-1).</title>
        <authorList>
            <person name="Chertkov O."/>
            <person name="Sikorski J."/>
            <person name="Brambilla E."/>
            <person name="Lapidus A."/>
            <person name="Copeland A."/>
            <person name="Glavina Del Rio T."/>
            <person name="Nolan M."/>
            <person name="Lucas S."/>
            <person name="Tice H."/>
            <person name="Cheng J.F."/>
            <person name="Han C."/>
            <person name="Detter J.C."/>
            <person name="Bruce D."/>
            <person name="Tapia R."/>
            <person name="Goodwin L."/>
            <person name="Pitluck S."/>
            <person name="Liolios K."/>
            <person name="Ivanova N."/>
            <person name="Mavromatis K."/>
            <person name="Ovchinnikova G."/>
            <person name="Pati A."/>
            <person name="Chen A."/>
            <person name="Palaniappan K."/>
            <person name="Land M."/>
            <person name="Hauser L."/>
            <person name="Chang Y.J."/>
            <person name="Jeffries C.D."/>
            <person name="Spring S."/>
            <person name="Rohde M."/>
            <person name="Goker M."/>
            <person name="Bristow J."/>
            <person name="Eisen J.A."/>
            <person name="Markowitz V."/>
            <person name="Hugenholtz P."/>
            <person name="Kyrpides N.C."/>
            <person name="Klenk H.P."/>
        </authorList>
    </citation>
    <scope>NUCLEOTIDE SEQUENCE [LARGE SCALE GENOMIC DNA]</scope>
    <source>
        <strain evidence="3">DSM 12261 / ALA-1</strain>
    </source>
</reference>
<dbReference type="PROSITE" id="PS51112">
    <property type="entry name" value="AMMECR1"/>
    <property type="match status" value="1"/>
</dbReference>
<dbReference type="EMBL" id="CP001997">
    <property type="protein sequence ID" value="ADE56991.1"/>
    <property type="molecule type" value="Genomic_DNA"/>
</dbReference>
<name>D5EEK9_AMICL</name>
<keyword evidence="3" id="KW-1185">Reference proteome</keyword>
<organism evidence="2 3">
    <name type="scientific">Aminobacterium colombiense (strain DSM 12261 / ALA-1)</name>
    <dbReference type="NCBI Taxonomy" id="572547"/>
    <lineage>
        <taxon>Bacteria</taxon>
        <taxon>Thermotogati</taxon>
        <taxon>Synergistota</taxon>
        <taxon>Synergistia</taxon>
        <taxon>Synergistales</taxon>
        <taxon>Aminobacteriaceae</taxon>
        <taxon>Aminobacterium</taxon>
    </lineage>
</organism>
<dbReference type="InterPro" id="IPR004183">
    <property type="entry name" value="Xdiol_dOase_suB"/>
</dbReference>
<dbReference type="eggNOG" id="COG2078">
    <property type="taxonomic scope" value="Bacteria"/>
</dbReference>
<dbReference type="NCBIfam" id="TIGR00296">
    <property type="entry name" value="TIGR00296 family protein"/>
    <property type="match status" value="1"/>
</dbReference>
<evidence type="ECO:0000313" key="2">
    <source>
        <dbReference type="EMBL" id="ADE56991.1"/>
    </source>
</evidence>
<dbReference type="Gene3D" id="3.30.1490.150">
    <property type="entry name" value="Hypothetical protein ph0010, domain 2"/>
    <property type="match status" value="1"/>
</dbReference>
<dbReference type="SUPFAM" id="SSF53213">
    <property type="entry name" value="LigB-like"/>
    <property type="match status" value="1"/>
</dbReference>
<gene>
    <name evidence="2" type="ordered locus">Amico_0860</name>
</gene>
<dbReference type="AlphaFoldDB" id="D5EEK9"/>
<dbReference type="InterPro" id="IPR027623">
    <property type="entry name" value="AmmeMemoSam_A"/>
</dbReference>
<dbReference type="InterPro" id="IPR023473">
    <property type="entry name" value="AMMECR1"/>
</dbReference>
<dbReference type="GO" id="GO:0016702">
    <property type="term" value="F:oxidoreductase activity, acting on single donors with incorporation of molecular oxygen, incorporation of two atoms of oxygen"/>
    <property type="evidence" value="ECO:0007669"/>
    <property type="project" value="UniProtKB-ARBA"/>
</dbReference>
<dbReference type="Gene3D" id="3.40.830.10">
    <property type="entry name" value="LigB-like"/>
    <property type="match status" value="1"/>
</dbReference>
<protein>
    <submittedName>
        <fullName evidence="2">AMMECR1 domain protein</fullName>
    </submittedName>
</protein>
<dbReference type="PANTHER" id="PTHR13016:SF0">
    <property type="entry name" value="AMME SYNDROME CANDIDATE GENE 1 PROTEIN"/>
    <property type="match status" value="1"/>
</dbReference>
<dbReference type="SUPFAM" id="SSF143447">
    <property type="entry name" value="AMMECR1-like"/>
    <property type="match status" value="1"/>
</dbReference>
<dbReference type="Gene3D" id="3.30.700.20">
    <property type="entry name" value="Hypothetical protein ph0010, domain 1"/>
    <property type="match status" value="1"/>
</dbReference>
<dbReference type="STRING" id="572547.Amico_0860"/>
<dbReference type="HOGENOM" id="CLU_048702_0_0_0"/>
<dbReference type="PANTHER" id="PTHR13016">
    <property type="entry name" value="AMMECR1 HOMOLOG"/>
    <property type="match status" value="1"/>
</dbReference>
<proteinExistence type="predicted"/>
<evidence type="ECO:0000313" key="3">
    <source>
        <dbReference type="Proteomes" id="UP000002366"/>
    </source>
</evidence>
<feature type="domain" description="AMMECR1" evidence="1">
    <location>
        <begin position="257"/>
        <end position="435"/>
    </location>
</feature>